<evidence type="ECO:0000256" key="4">
    <source>
        <dbReference type="PIRSR" id="PIRSR617453-50"/>
    </source>
</evidence>
<comment type="caution">
    <text evidence="6">The sequence shown here is derived from an EMBL/GenBank/DDBJ whole genome shotgun (WGS) entry which is preliminary data.</text>
</comment>
<dbReference type="AlphaFoldDB" id="A0A0D7F5G1"/>
<gene>
    <name evidence="3" type="primary">gcvH</name>
    <name evidence="6" type="ORF">OO17_01110</name>
</gene>
<dbReference type="OrthoDB" id="9796712at2"/>
<comment type="cofactor">
    <cofactor evidence="3">
        <name>(R)-lipoate</name>
        <dbReference type="ChEBI" id="CHEBI:83088"/>
    </cofactor>
    <text evidence="3">Binds 1 lipoyl cofactor covalently.</text>
</comment>
<dbReference type="Gene3D" id="2.40.50.100">
    <property type="match status" value="1"/>
</dbReference>
<evidence type="ECO:0000256" key="2">
    <source>
        <dbReference type="ARBA" id="ARBA00022823"/>
    </source>
</evidence>
<sequence length="129" mass="14119">MSIVRFNDNHQWVRLDGSEAVVGITDYAQTQLGEIVHVDLPQVGKRVEQAREVAAIESVKVANELLAPLSGEVTGVNTALNDDPAKINGDPMGKGWLFKLRLADAKEFDALLDEEAYKRFVNALGTTNL</sequence>
<protein>
    <recommendedName>
        <fullName evidence="3">Glycine cleavage system H protein</fullName>
    </recommendedName>
</protein>
<dbReference type="InterPro" id="IPR011053">
    <property type="entry name" value="Single_hybrid_motif"/>
</dbReference>
<evidence type="ECO:0000313" key="6">
    <source>
        <dbReference type="EMBL" id="KIZ48025.1"/>
    </source>
</evidence>
<dbReference type="InterPro" id="IPR003016">
    <property type="entry name" value="2-oxoA_DH_lipoyl-BS"/>
</dbReference>
<dbReference type="InterPro" id="IPR000089">
    <property type="entry name" value="Biotin_lipoyl"/>
</dbReference>
<dbReference type="Proteomes" id="UP000032515">
    <property type="component" value="Unassembled WGS sequence"/>
</dbReference>
<comment type="function">
    <text evidence="3">The glycine cleavage system catalyzes the degradation of glycine. The H protein shuttles the methylamine group of glycine from the P protein to the T protein.</text>
</comment>
<dbReference type="GO" id="GO:0005960">
    <property type="term" value="C:glycine cleavage complex"/>
    <property type="evidence" value="ECO:0007669"/>
    <property type="project" value="InterPro"/>
</dbReference>
<dbReference type="PANTHER" id="PTHR11715">
    <property type="entry name" value="GLYCINE CLEAVAGE SYSTEM H PROTEIN"/>
    <property type="match status" value="1"/>
</dbReference>
<reference evidence="6 7" key="1">
    <citation type="submission" date="2014-11" db="EMBL/GenBank/DDBJ databases">
        <title>Genomics and ecophysiology of heterotrophic nitrogen fixing bacteria isolated from estuarine surface water.</title>
        <authorList>
            <person name="Bentzon-Tilia M."/>
            <person name="Severin I."/>
            <person name="Hansen L.H."/>
            <person name="Riemann L."/>
        </authorList>
    </citation>
    <scope>NUCLEOTIDE SEQUENCE [LARGE SCALE GENOMIC DNA]</scope>
    <source>
        <strain evidence="6 7">BAL398</strain>
    </source>
</reference>
<evidence type="ECO:0000313" key="7">
    <source>
        <dbReference type="Proteomes" id="UP000032515"/>
    </source>
</evidence>
<comment type="similarity">
    <text evidence="1 3">Belongs to the GcvH family.</text>
</comment>
<evidence type="ECO:0000256" key="3">
    <source>
        <dbReference type="HAMAP-Rule" id="MF_00272"/>
    </source>
</evidence>
<organism evidence="6 7">
    <name type="scientific">Rhodopseudomonas palustris</name>
    <dbReference type="NCBI Taxonomy" id="1076"/>
    <lineage>
        <taxon>Bacteria</taxon>
        <taxon>Pseudomonadati</taxon>
        <taxon>Pseudomonadota</taxon>
        <taxon>Alphaproteobacteria</taxon>
        <taxon>Hyphomicrobiales</taxon>
        <taxon>Nitrobacteraceae</taxon>
        <taxon>Rhodopseudomonas</taxon>
    </lineage>
</organism>
<feature type="domain" description="Lipoyl-binding" evidence="5">
    <location>
        <begin position="19"/>
        <end position="101"/>
    </location>
</feature>
<dbReference type="RefSeq" id="WP_044404542.1">
    <property type="nucleotide sequence ID" value="NZ_JXXE01000023.1"/>
</dbReference>
<dbReference type="GO" id="GO:0005829">
    <property type="term" value="C:cytosol"/>
    <property type="evidence" value="ECO:0007669"/>
    <property type="project" value="TreeGrafter"/>
</dbReference>
<dbReference type="NCBIfam" id="NF002270">
    <property type="entry name" value="PRK01202.1"/>
    <property type="match status" value="1"/>
</dbReference>
<dbReference type="HAMAP" id="MF_00272">
    <property type="entry name" value="GcvH"/>
    <property type="match status" value="1"/>
</dbReference>
<dbReference type="EMBL" id="JXXE01000023">
    <property type="protein sequence ID" value="KIZ48025.1"/>
    <property type="molecule type" value="Genomic_DNA"/>
</dbReference>
<proteinExistence type="inferred from homology"/>
<dbReference type="PANTHER" id="PTHR11715:SF3">
    <property type="entry name" value="GLYCINE CLEAVAGE SYSTEM H PROTEIN-RELATED"/>
    <property type="match status" value="1"/>
</dbReference>
<dbReference type="Pfam" id="PF01597">
    <property type="entry name" value="GCV_H"/>
    <property type="match status" value="1"/>
</dbReference>
<dbReference type="PROSITE" id="PS00189">
    <property type="entry name" value="LIPOYL"/>
    <property type="match status" value="1"/>
</dbReference>
<keyword evidence="2 3" id="KW-0450">Lipoyl</keyword>
<name>A0A0D7F5G1_RHOPL</name>
<accession>A0A0D7F5G1</accession>
<comment type="subunit">
    <text evidence="3">The glycine cleavage system is composed of four proteins: P, T, L and H.</text>
</comment>
<dbReference type="InterPro" id="IPR017453">
    <property type="entry name" value="GCV_H_sub"/>
</dbReference>
<dbReference type="InterPro" id="IPR002930">
    <property type="entry name" value="GCV_H"/>
</dbReference>
<dbReference type="GO" id="GO:0009249">
    <property type="term" value="P:protein lipoylation"/>
    <property type="evidence" value="ECO:0007669"/>
    <property type="project" value="TreeGrafter"/>
</dbReference>
<dbReference type="InterPro" id="IPR033753">
    <property type="entry name" value="GCV_H/Fam206"/>
</dbReference>
<evidence type="ECO:0000256" key="1">
    <source>
        <dbReference type="ARBA" id="ARBA00009249"/>
    </source>
</evidence>
<dbReference type="NCBIfam" id="TIGR00527">
    <property type="entry name" value="gcvH"/>
    <property type="match status" value="1"/>
</dbReference>
<dbReference type="PROSITE" id="PS50968">
    <property type="entry name" value="BIOTINYL_LIPOYL"/>
    <property type="match status" value="1"/>
</dbReference>
<evidence type="ECO:0000259" key="5">
    <source>
        <dbReference type="PROSITE" id="PS50968"/>
    </source>
</evidence>
<dbReference type="GO" id="GO:0019464">
    <property type="term" value="P:glycine decarboxylation via glycine cleavage system"/>
    <property type="evidence" value="ECO:0007669"/>
    <property type="project" value="UniProtKB-UniRule"/>
</dbReference>
<feature type="modified residue" description="N6-lipoyllysine" evidence="3 4">
    <location>
        <position position="60"/>
    </location>
</feature>
<dbReference type="CDD" id="cd06848">
    <property type="entry name" value="GCS_H"/>
    <property type="match status" value="1"/>
</dbReference>
<dbReference type="PATRIC" id="fig|1076.23.peg.1755"/>
<dbReference type="SUPFAM" id="SSF51230">
    <property type="entry name" value="Single hybrid motif"/>
    <property type="match status" value="1"/>
</dbReference>